<dbReference type="GO" id="GO:0004672">
    <property type="term" value="F:protein kinase activity"/>
    <property type="evidence" value="ECO:0007669"/>
    <property type="project" value="InterPro"/>
</dbReference>
<comment type="caution">
    <text evidence="2">The sequence shown here is derived from an EMBL/GenBank/DDBJ whole genome shotgun (WGS) entry which is preliminary data.</text>
</comment>
<gene>
    <name evidence="2" type="ORF">S01H4_15178</name>
</gene>
<evidence type="ECO:0000313" key="2">
    <source>
        <dbReference type="EMBL" id="GAG67393.1"/>
    </source>
</evidence>
<name>X1A3P9_9ZZZZ</name>
<dbReference type="SUPFAM" id="SSF56112">
    <property type="entry name" value="Protein kinase-like (PK-like)"/>
    <property type="match status" value="1"/>
</dbReference>
<dbReference type="PROSITE" id="PS00107">
    <property type="entry name" value="PROTEIN_KINASE_ATP"/>
    <property type="match status" value="1"/>
</dbReference>
<dbReference type="GO" id="GO:0005524">
    <property type="term" value="F:ATP binding"/>
    <property type="evidence" value="ECO:0007669"/>
    <property type="project" value="InterPro"/>
</dbReference>
<dbReference type="EMBL" id="BART01006649">
    <property type="protein sequence ID" value="GAG67393.1"/>
    <property type="molecule type" value="Genomic_DNA"/>
</dbReference>
<reference evidence="2" key="1">
    <citation type="journal article" date="2014" name="Front. Microbiol.">
        <title>High frequency of phylogenetically diverse reductive dehalogenase-homologous genes in deep subseafloor sedimentary metagenomes.</title>
        <authorList>
            <person name="Kawai M."/>
            <person name="Futagami T."/>
            <person name="Toyoda A."/>
            <person name="Takaki Y."/>
            <person name="Nishi S."/>
            <person name="Hori S."/>
            <person name="Arai W."/>
            <person name="Tsubouchi T."/>
            <person name="Morono Y."/>
            <person name="Uchiyama I."/>
            <person name="Ito T."/>
            <person name="Fujiyama A."/>
            <person name="Inagaki F."/>
            <person name="Takami H."/>
        </authorList>
    </citation>
    <scope>NUCLEOTIDE SEQUENCE</scope>
    <source>
        <strain evidence="2">Expedition CK06-06</strain>
    </source>
</reference>
<dbReference type="Gene3D" id="3.30.200.20">
    <property type="entry name" value="Phosphorylase Kinase, domain 1"/>
    <property type="match status" value="1"/>
</dbReference>
<dbReference type="InterPro" id="IPR000719">
    <property type="entry name" value="Prot_kinase_dom"/>
</dbReference>
<dbReference type="Pfam" id="PF00069">
    <property type="entry name" value="Pkinase"/>
    <property type="match status" value="1"/>
</dbReference>
<accession>X1A3P9</accession>
<dbReference type="PROSITE" id="PS50011">
    <property type="entry name" value="PROTEIN_KINASE_DOM"/>
    <property type="match status" value="1"/>
</dbReference>
<protein>
    <recommendedName>
        <fullName evidence="1">Protein kinase domain-containing protein</fullName>
    </recommendedName>
</protein>
<dbReference type="AlphaFoldDB" id="X1A3P9"/>
<feature type="domain" description="Protein kinase" evidence="1">
    <location>
        <begin position="17"/>
        <end position="109"/>
    </location>
</feature>
<sequence length="109" mass="12753">MDLNHKDIVYDEKEDEYEIIEYIGSGGFGHVYKTRKKIDNSIWALKTIHPIVNNEQDIKAILNEGKNALKIRNENVICYIYFHDGTKFNNLPPYIIMEYAKGLIIDFTI</sequence>
<dbReference type="InterPro" id="IPR011009">
    <property type="entry name" value="Kinase-like_dom_sf"/>
</dbReference>
<evidence type="ECO:0000259" key="1">
    <source>
        <dbReference type="PROSITE" id="PS50011"/>
    </source>
</evidence>
<dbReference type="InterPro" id="IPR017441">
    <property type="entry name" value="Protein_kinase_ATP_BS"/>
</dbReference>
<proteinExistence type="predicted"/>
<organism evidence="2">
    <name type="scientific">marine sediment metagenome</name>
    <dbReference type="NCBI Taxonomy" id="412755"/>
    <lineage>
        <taxon>unclassified sequences</taxon>
        <taxon>metagenomes</taxon>
        <taxon>ecological metagenomes</taxon>
    </lineage>
</organism>